<keyword evidence="11" id="KW-0067">ATP-binding</keyword>
<dbReference type="EC" id="2.7.1.11" evidence="4"/>
<evidence type="ECO:0000259" key="15">
    <source>
        <dbReference type="Pfam" id="PF00365"/>
    </source>
</evidence>
<keyword evidence="5" id="KW-0963">Cytoplasm</keyword>
<accession>A0A645JHF5</accession>
<dbReference type="PANTHER" id="PTHR13697:SF4">
    <property type="entry name" value="ATP-DEPENDENT 6-PHOSPHOFRUCTOKINASE"/>
    <property type="match status" value="1"/>
</dbReference>
<evidence type="ECO:0000256" key="8">
    <source>
        <dbReference type="ARBA" id="ARBA00022723"/>
    </source>
</evidence>
<evidence type="ECO:0000313" key="16">
    <source>
        <dbReference type="EMBL" id="MPN63051.1"/>
    </source>
</evidence>
<dbReference type="Gene3D" id="3.40.50.460">
    <property type="entry name" value="Phosphofructokinase domain"/>
    <property type="match status" value="1"/>
</dbReference>
<name>A0A645JHF5_9ZZZZ</name>
<dbReference type="InterPro" id="IPR000023">
    <property type="entry name" value="Phosphofructokinase_dom"/>
</dbReference>
<evidence type="ECO:0000256" key="1">
    <source>
        <dbReference type="ARBA" id="ARBA00001946"/>
    </source>
</evidence>
<evidence type="ECO:0000256" key="5">
    <source>
        <dbReference type="ARBA" id="ARBA00022490"/>
    </source>
</evidence>
<dbReference type="GO" id="GO:0030388">
    <property type="term" value="P:fructose 1,6-bisphosphate metabolic process"/>
    <property type="evidence" value="ECO:0007669"/>
    <property type="project" value="TreeGrafter"/>
</dbReference>
<evidence type="ECO:0000256" key="7">
    <source>
        <dbReference type="ARBA" id="ARBA00022679"/>
    </source>
</evidence>
<evidence type="ECO:0000256" key="12">
    <source>
        <dbReference type="ARBA" id="ARBA00022842"/>
    </source>
</evidence>
<feature type="domain" description="Phosphofructokinase" evidence="15">
    <location>
        <begin position="1"/>
        <end position="77"/>
    </location>
</feature>
<dbReference type="PANTHER" id="PTHR13697">
    <property type="entry name" value="PHOSPHOFRUCTOKINASE"/>
    <property type="match status" value="1"/>
</dbReference>
<evidence type="ECO:0000256" key="13">
    <source>
        <dbReference type="ARBA" id="ARBA00023152"/>
    </source>
</evidence>
<evidence type="ECO:0000256" key="14">
    <source>
        <dbReference type="ARBA" id="ARBA00048070"/>
    </source>
</evidence>
<reference evidence="16" key="1">
    <citation type="submission" date="2019-08" db="EMBL/GenBank/DDBJ databases">
        <authorList>
            <person name="Kucharzyk K."/>
            <person name="Murdoch R.W."/>
            <person name="Higgins S."/>
            <person name="Loffler F."/>
        </authorList>
    </citation>
    <scope>NUCLEOTIDE SEQUENCE</scope>
</reference>
<evidence type="ECO:0000256" key="6">
    <source>
        <dbReference type="ARBA" id="ARBA00022533"/>
    </source>
</evidence>
<comment type="cofactor">
    <cofactor evidence="1">
        <name>Mg(2+)</name>
        <dbReference type="ChEBI" id="CHEBI:18420"/>
    </cofactor>
</comment>
<dbReference type="InterPro" id="IPR022953">
    <property type="entry name" value="ATP_PFK"/>
</dbReference>
<organism evidence="16">
    <name type="scientific">bioreactor metagenome</name>
    <dbReference type="NCBI Taxonomy" id="1076179"/>
    <lineage>
        <taxon>unclassified sequences</taxon>
        <taxon>metagenomes</taxon>
        <taxon>ecological metagenomes</taxon>
    </lineage>
</organism>
<keyword evidence="8" id="KW-0479">Metal-binding</keyword>
<evidence type="ECO:0000256" key="4">
    <source>
        <dbReference type="ARBA" id="ARBA00012055"/>
    </source>
</evidence>
<dbReference type="EMBL" id="VSSQ01141912">
    <property type="protein sequence ID" value="MPN63051.1"/>
    <property type="molecule type" value="Genomic_DNA"/>
</dbReference>
<dbReference type="GO" id="GO:0070095">
    <property type="term" value="F:fructose-6-phosphate binding"/>
    <property type="evidence" value="ECO:0007669"/>
    <property type="project" value="TreeGrafter"/>
</dbReference>
<keyword evidence="7 16" id="KW-0808">Transferase</keyword>
<dbReference type="PROSITE" id="PS00433">
    <property type="entry name" value="PHOSPHOFRUCTOKINASE"/>
    <property type="match status" value="1"/>
</dbReference>
<keyword evidence="6" id="KW-0021">Allosteric enzyme</keyword>
<evidence type="ECO:0000256" key="11">
    <source>
        <dbReference type="ARBA" id="ARBA00022840"/>
    </source>
</evidence>
<dbReference type="InterPro" id="IPR035966">
    <property type="entry name" value="PKF_sf"/>
</dbReference>
<keyword evidence="9" id="KW-0547">Nucleotide-binding</keyword>
<dbReference type="GO" id="GO:0005945">
    <property type="term" value="C:6-phosphofructokinase complex"/>
    <property type="evidence" value="ECO:0007669"/>
    <property type="project" value="TreeGrafter"/>
</dbReference>
<dbReference type="GO" id="GO:0003872">
    <property type="term" value="F:6-phosphofructokinase activity"/>
    <property type="evidence" value="ECO:0007669"/>
    <property type="project" value="UniProtKB-EC"/>
</dbReference>
<evidence type="ECO:0000256" key="3">
    <source>
        <dbReference type="ARBA" id="ARBA00004679"/>
    </source>
</evidence>
<dbReference type="GO" id="GO:0046872">
    <property type="term" value="F:metal ion binding"/>
    <property type="evidence" value="ECO:0007669"/>
    <property type="project" value="UniProtKB-KW"/>
</dbReference>
<evidence type="ECO:0000256" key="9">
    <source>
        <dbReference type="ARBA" id="ARBA00022741"/>
    </source>
</evidence>
<evidence type="ECO:0000256" key="2">
    <source>
        <dbReference type="ARBA" id="ARBA00004496"/>
    </source>
</evidence>
<keyword evidence="13" id="KW-0324">Glycolysis</keyword>
<dbReference type="GO" id="GO:0005524">
    <property type="term" value="F:ATP binding"/>
    <property type="evidence" value="ECO:0007669"/>
    <property type="project" value="UniProtKB-KW"/>
</dbReference>
<dbReference type="InterPro" id="IPR015912">
    <property type="entry name" value="Phosphofructokinase_CS"/>
</dbReference>
<dbReference type="GO" id="GO:0048029">
    <property type="term" value="F:monosaccharide binding"/>
    <property type="evidence" value="ECO:0007669"/>
    <property type="project" value="TreeGrafter"/>
</dbReference>
<dbReference type="GO" id="GO:0042802">
    <property type="term" value="F:identical protein binding"/>
    <property type="evidence" value="ECO:0007669"/>
    <property type="project" value="TreeGrafter"/>
</dbReference>
<gene>
    <name evidence="16" type="primary">pfkA_45</name>
    <name evidence="16" type="ORF">SDC9_210805</name>
</gene>
<dbReference type="UniPathway" id="UPA00109">
    <property type="reaction ID" value="UER00182"/>
</dbReference>
<dbReference type="AlphaFoldDB" id="A0A645JHF5"/>
<keyword evidence="10 16" id="KW-0418">Kinase</keyword>
<dbReference type="GO" id="GO:0061621">
    <property type="term" value="P:canonical glycolysis"/>
    <property type="evidence" value="ECO:0007669"/>
    <property type="project" value="TreeGrafter"/>
</dbReference>
<evidence type="ECO:0000256" key="10">
    <source>
        <dbReference type="ARBA" id="ARBA00022777"/>
    </source>
</evidence>
<comment type="caution">
    <text evidence="16">The sequence shown here is derived from an EMBL/GenBank/DDBJ whole genome shotgun (WGS) entry which is preliminary data.</text>
</comment>
<sequence length="121" mass="13125">MAESIEEAYRRGKTHAIIVVAEGYKPHTSELGAMIDAMDIGFTTRVTILGHIQRGGKPSAFDRLLATRFGVKSVEFLMAGLTNVMAGLNGVEITPVPIDEVLANPKRVSDEFLHMAGMLAR</sequence>
<proteinExistence type="predicted"/>
<dbReference type="PRINTS" id="PR00476">
    <property type="entry name" value="PHFRCTKINASE"/>
</dbReference>
<protein>
    <recommendedName>
        <fullName evidence="4">6-phosphofructokinase</fullName>
        <ecNumber evidence="4">2.7.1.11</ecNumber>
    </recommendedName>
</protein>
<dbReference type="GO" id="GO:0016208">
    <property type="term" value="F:AMP binding"/>
    <property type="evidence" value="ECO:0007669"/>
    <property type="project" value="TreeGrafter"/>
</dbReference>
<dbReference type="SUPFAM" id="SSF53784">
    <property type="entry name" value="Phosphofructokinase"/>
    <property type="match status" value="1"/>
</dbReference>
<keyword evidence="12" id="KW-0460">Magnesium</keyword>
<comment type="subcellular location">
    <subcellularLocation>
        <location evidence="2">Cytoplasm</location>
    </subcellularLocation>
</comment>
<dbReference type="Pfam" id="PF00365">
    <property type="entry name" value="PFK"/>
    <property type="match status" value="1"/>
</dbReference>
<comment type="catalytic activity">
    <reaction evidence="14">
        <text>beta-D-fructose 6-phosphate + ATP = beta-D-fructose 1,6-bisphosphate + ADP + H(+)</text>
        <dbReference type="Rhea" id="RHEA:16109"/>
        <dbReference type="ChEBI" id="CHEBI:15378"/>
        <dbReference type="ChEBI" id="CHEBI:30616"/>
        <dbReference type="ChEBI" id="CHEBI:32966"/>
        <dbReference type="ChEBI" id="CHEBI:57634"/>
        <dbReference type="ChEBI" id="CHEBI:456216"/>
        <dbReference type="EC" id="2.7.1.11"/>
    </reaction>
</comment>
<dbReference type="GO" id="GO:0006002">
    <property type="term" value="P:fructose 6-phosphate metabolic process"/>
    <property type="evidence" value="ECO:0007669"/>
    <property type="project" value="InterPro"/>
</dbReference>
<comment type="pathway">
    <text evidence="3">Carbohydrate degradation; glycolysis; D-glyceraldehyde 3-phosphate and glycerone phosphate from D-glucose: step 3/4.</text>
</comment>